<gene>
    <name evidence="1" type="ORF">OCBIM_22016121mg</name>
</gene>
<reference evidence="1" key="1">
    <citation type="submission" date="2015-07" db="EMBL/GenBank/DDBJ databases">
        <title>MeaNS - Measles Nucleotide Surveillance Program.</title>
        <authorList>
            <person name="Tran T."/>
            <person name="Druce J."/>
        </authorList>
    </citation>
    <scope>NUCLEOTIDE SEQUENCE</scope>
    <source>
        <strain evidence="1">UCB-OBI-ISO-001</strain>
        <tissue evidence="1">Gonad</tissue>
    </source>
</reference>
<accession>A0A0L8HEX3</accession>
<proteinExistence type="predicted"/>
<dbReference type="AlphaFoldDB" id="A0A0L8HEX3"/>
<dbReference type="EMBL" id="KQ418320">
    <property type="protein sequence ID" value="KOF87798.1"/>
    <property type="molecule type" value="Genomic_DNA"/>
</dbReference>
<sequence>MKGKTHWDAKRKRHVPDTPKQRYLAKAVRLFNSNLADVKTSDRFFDFAVKVTKRCYEKCLKGELDSAEKNPKRRVAGGGRKTKAAGVRDVFFEWFVNVRTSLHVRLPQALFLLNAEKFYEEWICEHPDYPTKEKLCFSKS</sequence>
<organism evidence="1">
    <name type="scientific">Octopus bimaculoides</name>
    <name type="common">California two-spotted octopus</name>
    <dbReference type="NCBI Taxonomy" id="37653"/>
    <lineage>
        <taxon>Eukaryota</taxon>
        <taxon>Metazoa</taxon>
        <taxon>Spiralia</taxon>
        <taxon>Lophotrochozoa</taxon>
        <taxon>Mollusca</taxon>
        <taxon>Cephalopoda</taxon>
        <taxon>Coleoidea</taxon>
        <taxon>Octopodiformes</taxon>
        <taxon>Octopoda</taxon>
        <taxon>Incirrata</taxon>
        <taxon>Octopodidae</taxon>
        <taxon>Octopus</taxon>
    </lineage>
</organism>
<name>A0A0L8HEX3_OCTBM</name>
<protein>
    <submittedName>
        <fullName evidence="1">Uncharacterized protein</fullName>
    </submittedName>
</protein>
<evidence type="ECO:0000313" key="1">
    <source>
        <dbReference type="EMBL" id="KOF87798.1"/>
    </source>
</evidence>